<dbReference type="Gene3D" id="1.10.10.10">
    <property type="entry name" value="Winged helix-like DNA-binding domain superfamily/Winged helix DNA-binding domain"/>
    <property type="match status" value="1"/>
</dbReference>
<dbReference type="GO" id="GO:0003677">
    <property type="term" value="F:DNA binding"/>
    <property type="evidence" value="ECO:0007669"/>
    <property type="project" value="UniProtKB-KW"/>
</dbReference>
<evidence type="ECO:0000256" key="1">
    <source>
        <dbReference type="ARBA" id="ARBA00023015"/>
    </source>
</evidence>
<evidence type="ECO:0000259" key="4">
    <source>
        <dbReference type="PROSITE" id="PS50987"/>
    </source>
</evidence>
<dbReference type="EMBL" id="JAMWMK010000013">
    <property type="protein sequence ID" value="MDC4248263.1"/>
    <property type="molecule type" value="Genomic_DNA"/>
</dbReference>
<dbReference type="Proteomes" id="UP001260956">
    <property type="component" value="Unassembled WGS sequence"/>
</dbReference>
<accession>A0A132P9W7</accession>
<organism evidence="5 9">
    <name type="scientific">Enterococcus faecium</name>
    <name type="common">Streptococcus faecium</name>
    <dbReference type="NCBI Taxonomy" id="1352"/>
    <lineage>
        <taxon>Bacteria</taxon>
        <taxon>Bacillati</taxon>
        <taxon>Bacillota</taxon>
        <taxon>Bacilli</taxon>
        <taxon>Lactobacillales</taxon>
        <taxon>Enterococcaceae</taxon>
        <taxon>Enterococcus</taxon>
    </lineage>
</organism>
<dbReference type="Proteomes" id="UP001141166">
    <property type="component" value="Unassembled WGS sequence"/>
</dbReference>
<dbReference type="NCBIfam" id="NF033788">
    <property type="entry name" value="HTH_metalloreg"/>
    <property type="match status" value="1"/>
</dbReference>
<gene>
    <name evidence="8" type="ORF">A5804_001231</name>
    <name evidence="5" type="ORF">AWT83_11700</name>
    <name evidence="6" type="ORF">M3X98_09385</name>
    <name evidence="7" type="ORF">P6Z85_14540</name>
</gene>
<protein>
    <submittedName>
        <fullName evidence="5">ArsR family transcriptional regulator</fullName>
    </submittedName>
    <submittedName>
        <fullName evidence="6">Metalloregulator ArsR/SmtB family transcription factor</fullName>
    </submittedName>
</protein>
<name>A0A132P9W7_ENTFC</name>
<comment type="caution">
    <text evidence="5">The sequence shown here is derived from an EMBL/GenBank/DDBJ whole genome shotgun (WGS) entry which is preliminary data.</text>
</comment>
<evidence type="ECO:0000256" key="3">
    <source>
        <dbReference type="ARBA" id="ARBA00023163"/>
    </source>
</evidence>
<dbReference type="PANTHER" id="PTHR33154">
    <property type="entry name" value="TRANSCRIPTIONAL REGULATOR, ARSR FAMILY"/>
    <property type="match status" value="1"/>
</dbReference>
<sequence>MNGHDRLKTELESLSDFLAALGDRKRQLILIRLLNEKSCHGLQVGELTDDTGLSRPAVSHHLKILKDADLLEVREEGTKNFYYLKHENKNIYKLRDFLSDVIDEIEELKNSEENSDS</sequence>
<dbReference type="EMBL" id="NGLB01000001">
    <property type="protein sequence ID" value="OTN99740.1"/>
    <property type="molecule type" value="Genomic_DNA"/>
</dbReference>
<keyword evidence="2" id="KW-0238">DNA-binding</keyword>
<dbReference type="CDD" id="cd00090">
    <property type="entry name" value="HTH_ARSR"/>
    <property type="match status" value="1"/>
</dbReference>
<dbReference type="AlphaFoldDB" id="A0A132P9W7"/>
<reference evidence="7" key="4">
    <citation type="submission" date="2023-03" db="EMBL/GenBank/DDBJ databases">
        <authorList>
            <person name="Shen W."/>
            <person name="Cai J."/>
        </authorList>
    </citation>
    <scope>NUCLEOTIDE SEQUENCE</scope>
    <source>
        <strain evidence="7">B1010-2</strain>
    </source>
</reference>
<dbReference type="SUPFAM" id="SSF46785">
    <property type="entry name" value="Winged helix' DNA-binding domain"/>
    <property type="match status" value="1"/>
</dbReference>
<dbReference type="InterPro" id="IPR011991">
    <property type="entry name" value="ArsR-like_HTH"/>
</dbReference>
<dbReference type="GO" id="GO:0003700">
    <property type="term" value="F:DNA-binding transcription factor activity"/>
    <property type="evidence" value="ECO:0007669"/>
    <property type="project" value="InterPro"/>
</dbReference>
<keyword evidence="3" id="KW-0804">Transcription</keyword>
<dbReference type="PROSITE" id="PS50987">
    <property type="entry name" value="HTH_ARSR_2"/>
    <property type="match status" value="1"/>
</dbReference>
<dbReference type="InterPro" id="IPR036390">
    <property type="entry name" value="WH_DNA-bd_sf"/>
</dbReference>
<evidence type="ECO:0000313" key="7">
    <source>
        <dbReference type="EMBL" id="MDT2371325.1"/>
    </source>
</evidence>
<dbReference type="EMBL" id="JARPTX010000116">
    <property type="protein sequence ID" value="MDT2371325.1"/>
    <property type="molecule type" value="Genomic_DNA"/>
</dbReference>
<evidence type="ECO:0000313" key="10">
    <source>
        <dbReference type="Proteomes" id="UP000194737"/>
    </source>
</evidence>
<reference evidence="8 10" key="2">
    <citation type="submission" date="2017-05" db="EMBL/GenBank/DDBJ databases">
        <title>The Genome Sequence of Enterococcus faecium 6F2_DIV0138.</title>
        <authorList>
            <consortium name="The Broad Institute Genomics Platform"/>
            <consortium name="The Broad Institute Genomic Center for Infectious Diseases"/>
            <person name="Earl A."/>
            <person name="Manson A."/>
            <person name="Schwartman J."/>
            <person name="Gilmore M."/>
            <person name="Abouelleil A."/>
            <person name="Cao P."/>
            <person name="Chapman S."/>
            <person name="Cusick C."/>
            <person name="Shea T."/>
            <person name="Young S."/>
            <person name="Neafsey D."/>
            <person name="Nusbaum C."/>
            <person name="Birren B."/>
        </authorList>
    </citation>
    <scope>NUCLEOTIDE SEQUENCE [LARGE SCALE GENOMIC DNA]</scope>
    <source>
        <strain evidence="8 10">6F2_DIV0138</strain>
    </source>
</reference>
<keyword evidence="1" id="KW-0805">Transcription regulation</keyword>
<reference evidence="5 9" key="1">
    <citation type="submission" date="2016-01" db="EMBL/GenBank/DDBJ databases">
        <title>Molecular Mechanisms for transfer of large genomic segments between Enterococcus faecium strains.</title>
        <authorList>
            <person name="Garcia-Solache M.A."/>
            <person name="Lebreton F."/>
            <person name="Mclaughlin R.E."/>
            <person name="Whiteaker J.D."/>
            <person name="Gilmore M.S."/>
            <person name="Rice L.B."/>
        </authorList>
    </citation>
    <scope>NUCLEOTIDE SEQUENCE [LARGE SCALE GENOMIC DNA]</scope>
    <source>
        <strain evidence="5 9">D344RRF x C68</strain>
    </source>
</reference>
<dbReference type="Proteomes" id="UP000194737">
    <property type="component" value="Unassembled WGS sequence"/>
</dbReference>
<dbReference type="EMBL" id="LRHK01000001">
    <property type="protein sequence ID" value="KWX19104.1"/>
    <property type="molecule type" value="Genomic_DNA"/>
</dbReference>
<dbReference type="SMART" id="SM00418">
    <property type="entry name" value="HTH_ARSR"/>
    <property type="match status" value="1"/>
</dbReference>
<proteinExistence type="predicted"/>
<evidence type="ECO:0000256" key="2">
    <source>
        <dbReference type="ARBA" id="ARBA00023125"/>
    </source>
</evidence>
<dbReference type="Proteomes" id="UP000070452">
    <property type="component" value="Unassembled WGS sequence"/>
</dbReference>
<dbReference type="PANTHER" id="PTHR33154:SF33">
    <property type="entry name" value="TRANSCRIPTIONAL REPRESSOR SDPR"/>
    <property type="match status" value="1"/>
</dbReference>
<reference evidence="6" key="3">
    <citation type="submission" date="2022-05" db="EMBL/GenBank/DDBJ databases">
        <title>Draft genome sequences of Clostridium perfringens strains isolated from Peru.</title>
        <authorList>
            <person name="Hurtado R."/>
            <person name="Lima L."/>
            <person name="Sousa T."/>
            <person name="Jaiswal A.K."/>
            <person name="Tiwari S."/>
            <person name="Maturrano L."/>
            <person name="Brenig B."/>
            <person name="Azevedo V."/>
        </authorList>
    </citation>
    <scope>NUCLEOTIDE SEQUENCE</scope>
    <source>
        <strain evidence="6">CP4</strain>
    </source>
</reference>
<dbReference type="InterPro" id="IPR036388">
    <property type="entry name" value="WH-like_DNA-bd_sf"/>
</dbReference>
<dbReference type="PRINTS" id="PR00778">
    <property type="entry name" value="HTHARSR"/>
</dbReference>
<dbReference type="RefSeq" id="WP_002324895.1">
    <property type="nucleotide sequence ID" value="NZ_AP027294.1"/>
</dbReference>
<evidence type="ECO:0000313" key="9">
    <source>
        <dbReference type="Proteomes" id="UP000070452"/>
    </source>
</evidence>
<dbReference type="InterPro" id="IPR051081">
    <property type="entry name" value="HTH_MetalResp_TranReg"/>
</dbReference>
<evidence type="ECO:0000313" key="5">
    <source>
        <dbReference type="EMBL" id="KWX19104.1"/>
    </source>
</evidence>
<evidence type="ECO:0000313" key="8">
    <source>
        <dbReference type="EMBL" id="OTN99740.1"/>
    </source>
</evidence>
<dbReference type="InterPro" id="IPR001845">
    <property type="entry name" value="HTH_ArsR_DNA-bd_dom"/>
</dbReference>
<evidence type="ECO:0000313" key="6">
    <source>
        <dbReference type="EMBL" id="MDC4248263.1"/>
    </source>
</evidence>
<dbReference type="PATRIC" id="fig|1352.655.peg.862"/>
<feature type="domain" description="HTH arsR-type" evidence="4">
    <location>
        <begin position="7"/>
        <end position="109"/>
    </location>
</feature>
<dbReference type="Pfam" id="PF01022">
    <property type="entry name" value="HTH_5"/>
    <property type="match status" value="1"/>
</dbReference>